<keyword evidence="11" id="KW-0067">ATP-binding</keyword>
<evidence type="ECO:0000256" key="1">
    <source>
        <dbReference type="ARBA" id="ARBA00000085"/>
    </source>
</evidence>
<proteinExistence type="predicted"/>
<gene>
    <name evidence="16" type="primary">phoR</name>
    <name evidence="16" type="ORF">NP590_09510</name>
</gene>
<evidence type="ECO:0000256" key="5">
    <source>
        <dbReference type="ARBA" id="ARBA00022475"/>
    </source>
</evidence>
<dbReference type="EMBL" id="JANIBJ010000015">
    <property type="protein sequence ID" value="MCQ8104340.1"/>
    <property type="molecule type" value="Genomic_DNA"/>
</dbReference>
<dbReference type="InterPro" id="IPR004358">
    <property type="entry name" value="Sig_transdc_His_kin-like_C"/>
</dbReference>
<keyword evidence="17" id="KW-1185">Reference proteome</keyword>
<feature type="domain" description="Histidine kinase" evidence="15">
    <location>
        <begin position="208"/>
        <end position="422"/>
    </location>
</feature>
<dbReference type="InterPro" id="IPR014310">
    <property type="entry name" value="Sig_transdc_His_kinase_PhoR"/>
</dbReference>
<evidence type="ECO:0000313" key="16">
    <source>
        <dbReference type="EMBL" id="MCQ8104340.1"/>
    </source>
</evidence>
<keyword evidence="14" id="KW-0472">Membrane</keyword>
<keyword evidence="8 14" id="KW-0812">Transmembrane</keyword>
<keyword evidence="4" id="KW-0813">Transport</keyword>
<keyword evidence="12 14" id="KW-1133">Transmembrane helix</keyword>
<protein>
    <recommendedName>
        <fullName evidence="3">histidine kinase</fullName>
        <ecNumber evidence="3">2.7.13.3</ecNumber>
    </recommendedName>
</protein>
<dbReference type="Gene3D" id="3.30.565.10">
    <property type="entry name" value="Histidine kinase-like ATPase, C-terminal domain"/>
    <property type="match status" value="1"/>
</dbReference>
<evidence type="ECO:0000256" key="13">
    <source>
        <dbReference type="ARBA" id="ARBA00023012"/>
    </source>
</evidence>
<comment type="subcellular location">
    <subcellularLocation>
        <location evidence="2">Cell membrane</location>
    </subcellularLocation>
</comment>
<dbReference type="SMART" id="SM00388">
    <property type="entry name" value="HisKA"/>
    <property type="match status" value="1"/>
</dbReference>
<dbReference type="NCBIfam" id="TIGR02966">
    <property type="entry name" value="phoR_proteo"/>
    <property type="match status" value="1"/>
</dbReference>
<dbReference type="InterPro" id="IPR036097">
    <property type="entry name" value="HisK_dim/P_sf"/>
</dbReference>
<dbReference type="Proteomes" id="UP001524499">
    <property type="component" value="Unassembled WGS sequence"/>
</dbReference>
<feature type="transmembrane region" description="Helical" evidence="14">
    <location>
        <begin position="12"/>
        <end position="41"/>
    </location>
</feature>
<dbReference type="Pfam" id="PF02518">
    <property type="entry name" value="HATPase_c"/>
    <property type="match status" value="1"/>
</dbReference>
<evidence type="ECO:0000256" key="6">
    <source>
        <dbReference type="ARBA" id="ARBA00022553"/>
    </source>
</evidence>
<dbReference type="Gene3D" id="1.10.287.130">
    <property type="match status" value="1"/>
</dbReference>
<accession>A0ABT1TFX4</accession>
<dbReference type="RefSeq" id="WP_256602140.1">
    <property type="nucleotide sequence ID" value="NZ_JANIBJ010000015.1"/>
</dbReference>
<dbReference type="InterPro" id="IPR021766">
    <property type="entry name" value="PhoR_N"/>
</dbReference>
<name>A0ABT1TFX4_9GAMM</name>
<comment type="catalytic activity">
    <reaction evidence="1">
        <text>ATP + protein L-histidine = ADP + protein N-phospho-L-histidine.</text>
        <dbReference type="EC" id="2.7.13.3"/>
    </reaction>
</comment>
<evidence type="ECO:0000256" key="4">
    <source>
        <dbReference type="ARBA" id="ARBA00022448"/>
    </source>
</evidence>
<evidence type="ECO:0000256" key="10">
    <source>
        <dbReference type="ARBA" id="ARBA00022777"/>
    </source>
</evidence>
<evidence type="ECO:0000256" key="7">
    <source>
        <dbReference type="ARBA" id="ARBA00022679"/>
    </source>
</evidence>
<dbReference type="SUPFAM" id="SSF47384">
    <property type="entry name" value="Homodimeric domain of signal transducing histidine kinase"/>
    <property type="match status" value="1"/>
</dbReference>
<dbReference type="PANTHER" id="PTHR45453:SF1">
    <property type="entry name" value="PHOSPHATE REGULON SENSOR PROTEIN PHOR"/>
    <property type="match status" value="1"/>
</dbReference>
<dbReference type="GO" id="GO:0016301">
    <property type="term" value="F:kinase activity"/>
    <property type="evidence" value="ECO:0007669"/>
    <property type="project" value="UniProtKB-KW"/>
</dbReference>
<evidence type="ECO:0000256" key="11">
    <source>
        <dbReference type="ARBA" id="ARBA00022840"/>
    </source>
</evidence>
<dbReference type="EC" id="2.7.13.3" evidence="3"/>
<evidence type="ECO:0000313" key="17">
    <source>
        <dbReference type="Proteomes" id="UP001524499"/>
    </source>
</evidence>
<evidence type="ECO:0000259" key="15">
    <source>
        <dbReference type="PROSITE" id="PS50109"/>
    </source>
</evidence>
<dbReference type="PROSITE" id="PS50109">
    <property type="entry name" value="HIS_KIN"/>
    <property type="match status" value="1"/>
</dbReference>
<dbReference type="InterPro" id="IPR005467">
    <property type="entry name" value="His_kinase_dom"/>
</dbReference>
<comment type="caution">
    <text evidence="16">The sequence shown here is derived from an EMBL/GenBank/DDBJ whole genome shotgun (WGS) entry which is preliminary data.</text>
</comment>
<dbReference type="InterPro" id="IPR036890">
    <property type="entry name" value="HATPase_C_sf"/>
</dbReference>
<dbReference type="InterPro" id="IPR003661">
    <property type="entry name" value="HisK_dim/P_dom"/>
</dbReference>
<organism evidence="16 17">
    <name type="scientific">Methylomonas subterranea</name>
    <dbReference type="NCBI Taxonomy" id="2952225"/>
    <lineage>
        <taxon>Bacteria</taxon>
        <taxon>Pseudomonadati</taxon>
        <taxon>Pseudomonadota</taxon>
        <taxon>Gammaproteobacteria</taxon>
        <taxon>Methylococcales</taxon>
        <taxon>Methylococcaceae</taxon>
        <taxon>Methylomonas</taxon>
    </lineage>
</organism>
<dbReference type="Pfam" id="PF00512">
    <property type="entry name" value="HisKA"/>
    <property type="match status" value="1"/>
</dbReference>
<keyword evidence="6" id="KW-0597">Phosphoprotein</keyword>
<keyword evidence="5" id="KW-1003">Cell membrane</keyword>
<dbReference type="Pfam" id="PF11808">
    <property type="entry name" value="PhoR"/>
    <property type="match status" value="1"/>
</dbReference>
<dbReference type="Gene3D" id="3.30.450.20">
    <property type="entry name" value="PAS domain"/>
    <property type="match status" value="1"/>
</dbReference>
<evidence type="ECO:0000256" key="8">
    <source>
        <dbReference type="ARBA" id="ARBA00022692"/>
    </source>
</evidence>
<reference evidence="16 17" key="1">
    <citation type="submission" date="2022-07" db="EMBL/GenBank/DDBJ databases">
        <title>Methylomonas rivi sp. nov., Methylomonas rosea sp. nov., Methylomonas aureus sp. nov. and Methylomonas subterranea sp. nov., four novel methanotrophs isolated from a freshwater creek and the deep terrestrial subsurface.</title>
        <authorList>
            <person name="Abin C."/>
            <person name="Sankaranarayanan K."/>
            <person name="Garner C."/>
            <person name="Sindelar R."/>
            <person name="Kotary K."/>
            <person name="Garner R."/>
            <person name="Barclay S."/>
            <person name="Lawson P."/>
            <person name="Krumholz L."/>
        </authorList>
    </citation>
    <scope>NUCLEOTIDE SEQUENCE [LARGE SCALE GENOMIC DNA]</scope>
    <source>
        <strain evidence="16 17">SURF-2</strain>
    </source>
</reference>
<evidence type="ECO:0000256" key="9">
    <source>
        <dbReference type="ARBA" id="ARBA00022741"/>
    </source>
</evidence>
<dbReference type="CDD" id="cd00082">
    <property type="entry name" value="HisKA"/>
    <property type="match status" value="1"/>
</dbReference>
<evidence type="ECO:0000256" key="2">
    <source>
        <dbReference type="ARBA" id="ARBA00004236"/>
    </source>
</evidence>
<keyword evidence="13" id="KW-0902">Two-component regulatory system</keyword>
<dbReference type="PANTHER" id="PTHR45453">
    <property type="entry name" value="PHOSPHATE REGULON SENSOR PROTEIN PHOR"/>
    <property type="match status" value="1"/>
</dbReference>
<evidence type="ECO:0000256" key="14">
    <source>
        <dbReference type="SAM" id="Phobius"/>
    </source>
</evidence>
<keyword evidence="9" id="KW-0547">Nucleotide-binding</keyword>
<dbReference type="PRINTS" id="PR00344">
    <property type="entry name" value="BCTRLSENSOR"/>
</dbReference>
<keyword evidence="10 16" id="KW-0418">Kinase</keyword>
<evidence type="ECO:0000256" key="12">
    <source>
        <dbReference type="ARBA" id="ARBA00022989"/>
    </source>
</evidence>
<evidence type="ECO:0000256" key="3">
    <source>
        <dbReference type="ARBA" id="ARBA00012438"/>
    </source>
</evidence>
<dbReference type="SUPFAM" id="SSF55874">
    <property type="entry name" value="ATPase domain of HSP90 chaperone/DNA topoisomerase II/histidine kinase"/>
    <property type="match status" value="1"/>
</dbReference>
<dbReference type="InterPro" id="IPR003594">
    <property type="entry name" value="HATPase_dom"/>
</dbReference>
<dbReference type="InterPro" id="IPR050351">
    <property type="entry name" value="BphY/WalK/GraS-like"/>
</dbReference>
<dbReference type="SMART" id="SM00387">
    <property type="entry name" value="HATPase_c"/>
    <property type="match status" value="1"/>
</dbReference>
<keyword evidence="7" id="KW-0808">Transferase</keyword>
<sequence length="424" mass="48599">MDRWQREIKIVVALILPALLLSYFIGHLSQILLCISVLLLIRQSMAINELESWLRRGAFRDYRDRKGIWADIYYHLWKIKKTDKKRKKKLSRMIDQFRTSTNALPDAAVVLGEYAEIEWTNKAAREVLGLKRSDKGQRIPNLIRAPQFVQFLKARDYQQKICINSPVNDSIMLQISIVPYGAGLRLLLAQDVTQIKNMERMRTDFVANVSHELRTPLTVLKGYLETLLEMDDVPRGVARSIEKMAAQTERMQHLIDDLLMLAKLETKAKKFECVAMRDLLEQICHESDLLEKDERRIELTIATESNLQGDAQELQSAFTNLLVNALKYSPASSPVKVLWQKKVDGSVYLEVEDFGEGIAAADIPRITERFYRAEVKRNHKVVGTGLGLAIVKHVLVRHDAKLEVDSQQGKGSRFRCLFPAQRAC</sequence>